<organism evidence="6 7">
    <name type="scientific">Bicyclus anynana</name>
    <name type="common">Squinting bush brown butterfly</name>
    <dbReference type="NCBI Taxonomy" id="110368"/>
    <lineage>
        <taxon>Eukaryota</taxon>
        <taxon>Metazoa</taxon>
        <taxon>Ecdysozoa</taxon>
        <taxon>Arthropoda</taxon>
        <taxon>Hexapoda</taxon>
        <taxon>Insecta</taxon>
        <taxon>Pterygota</taxon>
        <taxon>Neoptera</taxon>
        <taxon>Endopterygota</taxon>
        <taxon>Lepidoptera</taxon>
        <taxon>Glossata</taxon>
        <taxon>Ditrysia</taxon>
        <taxon>Papilionoidea</taxon>
        <taxon>Nymphalidae</taxon>
        <taxon>Satyrinae</taxon>
        <taxon>Satyrini</taxon>
        <taxon>Mycalesina</taxon>
        <taxon>Bicyclus</taxon>
    </lineage>
</organism>
<sequence>MVMSLRKSTQLLLQDGSNQFTARLFTEVAKANSQKSFILSAISVMPPLAELALASVGESHDELLAAIGMPSDNTTKAVFSYANKELKNIKGITLNTASKIYVGKNYELKDDFVAVVKDVFDSEVQNIDFIDNVNAAAEINRWVEDKTNNRIKDLVDPDSVSMTKALLVNAIYFKGTWENKFDKQLTEDKDFHVSNNNVIQVPMMYQVGVFDYVHSEELKSEIIEIPYAGRQVSLVVILPREVDGIAELLEKLKDPNIIANALKQKHKENVRLILPRFKIETTTDLTNVLVKIGVTKLFNPSESKLNNMLKGGENVSIDSAVQKAFIEVNEEGTEASAANTFFFLSAVQDFIANRPFYYAIKTNSLTLFNGVMYG</sequence>
<name>A0ABM3LHT9_BICAN</name>
<dbReference type="GeneID" id="128198280"/>
<evidence type="ECO:0000256" key="1">
    <source>
        <dbReference type="ARBA" id="ARBA00009500"/>
    </source>
</evidence>
<keyword evidence="6" id="KW-1185">Reference proteome</keyword>
<dbReference type="SMART" id="SM00093">
    <property type="entry name" value="SERPIN"/>
    <property type="match status" value="1"/>
</dbReference>
<evidence type="ECO:0000313" key="6">
    <source>
        <dbReference type="Proteomes" id="UP001652582"/>
    </source>
</evidence>
<dbReference type="InterPro" id="IPR000215">
    <property type="entry name" value="Serpin_fam"/>
</dbReference>
<dbReference type="InterPro" id="IPR042185">
    <property type="entry name" value="Serpin_sf_2"/>
</dbReference>
<dbReference type="InterPro" id="IPR042178">
    <property type="entry name" value="Serpin_sf_1"/>
</dbReference>
<feature type="domain" description="Serpin" evidence="5">
    <location>
        <begin position="22"/>
        <end position="374"/>
    </location>
</feature>
<dbReference type="Gene3D" id="3.30.497.10">
    <property type="entry name" value="Antithrombin, subunit I, domain 2"/>
    <property type="match status" value="1"/>
</dbReference>
<gene>
    <name evidence="7" type="primary">LOC128198280</name>
</gene>
<proteinExistence type="inferred from homology"/>
<comment type="similarity">
    <text evidence="1 4">Belongs to the serpin family.</text>
</comment>
<reference evidence="7" key="1">
    <citation type="submission" date="2025-08" db="UniProtKB">
        <authorList>
            <consortium name="RefSeq"/>
        </authorList>
    </citation>
    <scope>IDENTIFICATION</scope>
</reference>
<evidence type="ECO:0000256" key="3">
    <source>
        <dbReference type="ARBA" id="ARBA00022900"/>
    </source>
</evidence>
<dbReference type="Proteomes" id="UP001652582">
    <property type="component" value="Chromosome 7"/>
</dbReference>
<evidence type="ECO:0000256" key="2">
    <source>
        <dbReference type="ARBA" id="ARBA00022690"/>
    </source>
</evidence>
<dbReference type="InterPro" id="IPR036186">
    <property type="entry name" value="Serpin_sf"/>
</dbReference>
<dbReference type="CDD" id="cd19579">
    <property type="entry name" value="serpin1K-like"/>
    <property type="match status" value="1"/>
</dbReference>
<keyword evidence="2" id="KW-0646">Protease inhibitor</keyword>
<dbReference type="PANTHER" id="PTHR11461">
    <property type="entry name" value="SERINE PROTEASE INHIBITOR, SERPIN"/>
    <property type="match status" value="1"/>
</dbReference>
<evidence type="ECO:0000259" key="5">
    <source>
        <dbReference type="SMART" id="SM00093"/>
    </source>
</evidence>
<evidence type="ECO:0000256" key="4">
    <source>
        <dbReference type="RuleBase" id="RU000411"/>
    </source>
</evidence>
<keyword evidence="3" id="KW-0722">Serine protease inhibitor</keyword>
<dbReference type="Pfam" id="PF00079">
    <property type="entry name" value="Serpin"/>
    <property type="match status" value="1"/>
</dbReference>
<dbReference type="Gene3D" id="2.30.39.10">
    <property type="entry name" value="Alpha-1-antitrypsin, domain 1"/>
    <property type="match status" value="1"/>
</dbReference>
<evidence type="ECO:0000313" key="7">
    <source>
        <dbReference type="RefSeq" id="XP_052738624.1"/>
    </source>
</evidence>
<dbReference type="InterPro" id="IPR023795">
    <property type="entry name" value="Serpin_CS"/>
</dbReference>
<dbReference type="PROSITE" id="PS00284">
    <property type="entry name" value="SERPIN"/>
    <property type="match status" value="1"/>
</dbReference>
<dbReference type="PANTHER" id="PTHR11461:SF211">
    <property type="entry name" value="GH10112P-RELATED"/>
    <property type="match status" value="1"/>
</dbReference>
<dbReference type="SUPFAM" id="SSF56574">
    <property type="entry name" value="Serpins"/>
    <property type="match status" value="1"/>
</dbReference>
<accession>A0ABM3LHT9</accession>
<dbReference type="InterPro" id="IPR023796">
    <property type="entry name" value="Serpin_dom"/>
</dbReference>
<dbReference type="RefSeq" id="XP_052738624.1">
    <property type="nucleotide sequence ID" value="XM_052882664.1"/>
</dbReference>
<protein>
    <submittedName>
        <fullName evidence="7">Alaserpin-like</fullName>
    </submittedName>
</protein>